<evidence type="ECO:0000313" key="9">
    <source>
        <dbReference type="Proteomes" id="UP000023152"/>
    </source>
</evidence>
<organism evidence="8 9">
    <name type="scientific">Reticulomyxa filosa</name>
    <dbReference type="NCBI Taxonomy" id="46433"/>
    <lineage>
        <taxon>Eukaryota</taxon>
        <taxon>Sar</taxon>
        <taxon>Rhizaria</taxon>
        <taxon>Retaria</taxon>
        <taxon>Foraminifera</taxon>
        <taxon>Monothalamids</taxon>
        <taxon>Reticulomyxidae</taxon>
        <taxon>Reticulomyxa</taxon>
    </lineage>
</organism>
<proteinExistence type="predicted"/>
<name>X6P9P2_RETFI</name>
<dbReference type="OrthoDB" id="432483at2759"/>
<comment type="caution">
    <text evidence="8">The sequence shown here is derived from an EMBL/GenBank/DDBJ whole genome shotgun (WGS) entry which is preliminary data.</text>
</comment>
<keyword evidence="4 8" id="KW-0418">Kinase</keyword>
<dbReference type="SUPFAM" id="SSF56112">
    <property type="entry name" value="Protein kinase-like (PK-like)"/>
    <property type="match status" value="1"/>
</dbReference>
<evidence type="ECO:0000259" key="6">
    <source>
        <dbReference type="PROSITE" id="PS50011"/>
    </source>
</evidence>
<keyword evidence="2" id="KW-0808">Transferase</keyword>
<dbReference type="GO" id="GO:0004691">
    <property type="term" value="F:cAMP-dependent protein kinase activity"/>
    <property type="evidence" value="ECO:0007669"/>
    <property type="project" value="TreeGrafter"/>
</dbReference>
<dbReference type="PANTHER" id="PTHR24353:SF37">
    <property type="entry name" value="CAMP-DEPENDENT PROTEIN KINASE CATALYTIC SUBUNIT PRKX"/>
    <property type="match status" value="1"/>
</dbReference>
<dbReference type="EMBL" id="ASPP01002278">
    <property type="protein sequence ID" value="ETO34789.1"/>
    <property type="molecule type" value="Genomic_DNA"/>
</dbReference>
<dbReference type="SMART" id="SM00133">
    <property type="entry name" value="S_TK_X"/>
    <property type="match status" value="1"/>
</dbReference>
<dbReference type="PROSITE" id="PS51285">
    <property type="entry name" value="AGC_KINASE_CTER"/>
    <property type="match status" value="1"/>
</dbReference>
<feature type="domain" description="AGC-kinase C-terminal" evidence="7">
    <location>
        <begin position="119"/>
        <end position="175"/>
    </location>
</feature>
<reference evidence="8 9" key="1">
    <citation type="journal article" date="2013" name="Curr. Biol.">
        <title>The Genome of the Foraminiferan Reticulomyxa filosa.</title>
        <authorList>
            <person name="Glockner G."/>
            <person name="Hulsmann N."/>
            <person name="Schleicher M."/>
            <person name="Noegel A.A."/>
            <person name="Eichinger L."/>
            <person name="Gallinger C."/>
            <person name="Pawlowski J."/>
            <person name="Sierra R."/>
            <person name="Euteneuer U."/>
            <person name="Pillet L."/>
            <person name="Moustafa A."/>
            <person name="Platzer M."/>
            <person name="Groth M."/>
            <person name="Szafranski K."/>
            <person name="Schliwa M."/>
        </authorList>
    </citation>
    <scope>NUCLEOTIDE SEQUENCE [LARGE SCALE GENOMIC DNA]</scope>
</reference>
<dbReference type="GO" id="GO:0005952">
    <property type="term" value="C:cAMP-dependent protein kinase complex"/>
    <property type="evidence" value="ECO:0007669"/>
    <property type="project" value="TreeGrafter"/>
</dbReference>
<dbReference type="PROSITE" id="PS50011">
    <property type="entry name" value="PROTEIN_KINASE_DOM"/>
    <property type="match status" value="1"/>
</dbReference>
<gene>
    <name evidence="8" type="ORF">RFI_02299</name>
</gene>
<evidence type="ECO:0000256" key="1">
    <source>
        <dbReference type="ARBA" id="ARBA00022527"/>
    </source>
</evidence>
<dbReference type="PANTHER" id="PTHR24353">
    <property type="entry name" value="CYCLIC NUCLEOTIDE-DEPENDENT PROTEIN KINASE"/>
    <property type="match status" value="1"/>
</dbReference>
<feature type="domain" description="Protein kinase" evidence="6">
    <location>
        <begin position="1"/>
        <end position="111"/>
    </location>
</feature>
<dbReference type="Proteomes" id="UP000023152">
    <property type="component" value="Unassembled WGS sequence"/>
</dbReference>
<evidence type="ECO:0000313" key="8">
    <source>
        <dbReference type="EMBL" id="ETO34789.1"/>
    </source>
</evidence>
<keyword evidence="3" id="KW-0547">Nucleotide-binding</keyword>
<dbReference type="InterPro" id="IPR011009">
    <property type="entry name" value="Kinase-like_dom_sf"/>
</dbReference>
<dbReference type="InterPro" id="IPR000961">
    <property type="entry name" value="AGC-kinase_C"/>
</dbReference>
<dbReference type="Pfam" id="PF00069">
    <property type="entry name" value="Pkinase"/>
    <property type="match status" value="1"/>
</dbReference>
<accession>X6P9P2</accession>
<dbReference type="SMART" id="SM00220">
    <property type="entry name" value="S_TKc"/>
    <property type="match status" value="1"/>
</dbReference>
<keyword evidence="9" id="KW-1185">Reference proteome</keyword>
<evidence type="ECO:0000256" key="3">
    <source>
        <dbReference type="ARBA" id="ARBA00022741"/>
    </source>
</evidence>
<dbReference type="AlphaFoldDB" id="X6P9P2"/>
<evidence type="ECO:0000259" key="7">
    <source>
        <dbReference type="PROSITE" id="PS51285"/>
    </source>
</evidence>
<protein>
    <submittedName>
        <fullName evidence="8">Serine/threonine-protein kinase PRKX</fullName>
    </submittedName>
</protein>
<keyword evidence="5" id="KW-0067">ATP-binding</keyword>
<dbReference type="InterPro" id="IPR000719">
    <property type="entry name" value="Prot_kinase_dom"/>
</dbReference>
<evidence type="ECO:0000256" key="4">
    <source>
        <dbReference type="ARBA" id="ARBA00022777"/>
    </source>
</evidence>
<evidence type="ECO:0000256" key="2">
    <source>
        <dbReference type="ARBA" id="ARBA00022679"/>
    </source>
</evidence>
<dbReference type="GO" id="GO:0005524">
    <property type="term" value="F:ATP binding"/>
    <property type="evidence" value="ECO:0007669"/>
    <property type="project" value="UniProtKB-KW"/>
</dbReference>
<sequence length="175" mass="20234">MDFANCSSTLCGTPEYLAPEVIQSAPQGFGVDWWELGIFIFEMVVGHAPFQDDPHKKMYEKILIDDPEFPPQRKVTDRLIDLVQRLLQKDVFKRLGAGINGAVQVKKHPWFSVNIFIFFGLDWNAMSEQKIKPPYKPRITANTDLSNFETYPEEDVDEPPFEDPKGAKYKWCEDF</sequence>
<keyword evidence="1" id="KW-0723">Serine/threonine-protein kinase</keyword>
<dbReference type="Gene3D" id="1.10.510.10">
    <property type="entry name" value="Transferase(Phosphotransferase) domain 1"/>
    <property type="match status" value="1"/>
</dbReference>
<evidence type="ECO:0000256" key="5">
    <source>
        <dbReference type="ARBA" id="ARBA00022840"/>
    </source>
</evidence>